<dbReference type="AlphaFoldDB" id="A0A841TJZ7"/>
<name>A0A841TJZ7_9BACL</name>
<evidence type="ECO:0000313" key="2">
    <source>
        <dbReference type="EMBL" id="MBB6679538.1"/>
    </source>
</evidence>
<gene>
    <name evidence="2" type="ORF">H4Q31_19835</name>
</gene>
<sequence>MPLIGRRKTKAVLNVEKMRIVQEIRDTERECAAARSRFEEAVETEQVDYAIYSLEAAEKKLDILLRKAKLMWSKLDHDEEEDWRIFM</sequence>
<dbReference type="EMBL" id="JACJVN010000091">
    <property type="protein sequence ID" value="MBB6679538.1"/>
    <property type="molecule type" value="Genomic_DNA"/>
</dbReference>
<feature type="coiled-coil region" evidence="1">
    <location>
        <begin position="17"/>
        <end position="44"/>
    </location>
</feature>
<keyword evidence="1" id="KW-0175">Coiled coil</keyword>
<reference evidence="2 3" key="1">
    <citation type="submission" date="2020-08" db="EMBL/GenBank/DDBJ databases">
        <title>Cohnella phylogeny.</title>
        <authorList>
            <person name="Dunlap C."/>
        </authorList>
    </citation>
    <scope>NUCLEOTIDE SEQUENCE [LARGE SCALE GENOMIC DNA]</scope>
    <source>
        <strain evidence="2 3">DSM 103658</strain>
    </source>
</reference>
<evidence type="ECO:0000256" key="1">
    <source>
        <dbReference type="SAM" id="Coils"/>
    </source>
</evidence>
<accession>A0A841TJZ7</accession>
<evidence type="ECO:0000313" key="3">
    <source>
        <dbReference type="Proteomes" id="UP000574133"/>
    </source>
</evidence>
<dbReference type="RefSeq" id="WP_185180797.1">
    <property type="nucleotide sequence ID" value="NZ_CBCSEP010000026.1"/>
</dbReference>
<organism evidence="2 3">
    <name type="scientific">Cohnella lubricantis</name>
    <dbReference type="NCBI Taxonomy" id="2163172"/>
    <lineage>
        <taxon>Bacteria</taxon>
        <taxon>Bacillati</taxon>
        <taxon>Bacillota</taxon>
        <taxon>Bacilli</taxon>
        <taxon>Bacillales</taxon>
        <taxon>Paenibacillaceae</taxon>
        <taxon>Cohnella</taxon>
    </lineage>
</organism>
<dbReference type="Pfam" id="PF10704">
    <property type="entry name" value="DUF2508"/>
    <property type="match status" value="1"/>
</dbReference>
<protein>
    <submittedName>
        <fullName evidence="2">DUF2508 family protein</fullName>
    </submittedName>
</protein>
<comment type="caution">
    <text evidence="2">The sequence shown here is derived from an EMBL/GenBank/DDBJ whole genome shotgun (WGS) entry which is preliminary data.</text>
</comment>
<dbReference type="InterPro" id="IPR019644">
    <property type="entry name" value="DUF2508"/>
</dbReference>
<dbReference type="Proteomes" id="UP000574133">
    <property type="component" value="Unassembled WGS sequence"/>
</dbReference>
<keyword evidence="3" id="KW-1185">Reference proteome</keyword>
<proteinExistence type="predicted"/>